<sequence>MLASPLTRQTLLHGAESPQRHRLCGGSGVRMDQKAITIRQTHPGGGGGFDSRDGSHRR</sequence>
<dbReference type="EMBL" id="GBRH01237936">
    <property type="protein sequence ID" value="JAD59959.1"/>
    <property type="molecule type" value="Transcribed_RNA"/>
</dbReference>
<protein>
    <submittedName>
        <fullName evidence="2">Cl9963_1</fullName>
    </submittedName>
</protein>
<dbReference type="AlphaFoldDB" id="A0A0A9B7G9"/>
<feature type="compositionally biased region" description="Polar residues" evidence="1">
    <location>
        <begin position="1"/>
        <end position="10"/>
    </location>
</feature>
<evidence type="ECO:0000313" key="2">
    <source>
        <dbReference type="EMBL" id="JAD59959.1"/>
    </source>
</evidence>
<feature type="region of interest" description="Disordered" evidence="1">
    <location>
        <begin position="1"/>
        <end position="58"/>
    </location>
</feature>
<reference evidence="2" key="1">
    <citation type="submission" date="2014-09" db="EMBL/GenBank/DDBJ databases">
        <authorList>
            <person name="Magalhaes I.L.F."/>
            <person name="Oliveira U."/>
            <person name="Santos F.R."/>
            <person name="Vidigal T.H.D.A."/>
            <person name="Brescovit A.D."/>
            <person name="Santos A.J."/>
        </authorList>
    </citation>
    <scope>NUCLEOTIDE SEQUENCE</scope>
    <source>
        <tissue evidence="2">Shoot tissue taken approximately 20 cm above the soil surface</tissue>
    </source>
</reference>
<proteinExistence type="predicted"/>
<name>A0A0A9B7G9_ARUDO</name>
<organism evidence="2">
    <name type="scientific">Arundo donax</name>
    <name type="common">Giant reed</name>
    <name type="synonym">Donax arundinaceus</name>
    <dbReference type="NCBI Taxonomy" id="35708"/>
    <lineage>
        <taxon>Eukaryota</taxon>
        <taxon>Viridiplantae</taxon>
        <taxon>Streptophyta</taxon>
        <taxon>Embryophyta</taxon>
        <taxon>Tracheophyta</taxon>
        <taxon>Spermatophyta</taxon>
        <taxon>Magnoliopsida</taxon>
        <taxon>Liliopsida</taxon>
        <taxon>Poales</taxon>
        <taxon>Poaceae</taxon>
        <taxon>PACMAD clade</taxon>
        <taxon>Arundinoideae</taxon>
        <taxon>Arundineae</taxon>
        <taxon>Arundo</taxon>
    </lineage>
</organism>
<evidence type="ECO:0000256" key="1">
    <source>
        <dbReference type="SAM" id="MobiDB-lite"/>
    </source>
</evidence>
<reference evidence="2" key="2">
    <citation type="journal article" date="2015" name="Data Brief">
        <title>Shoot transcriptome of the giant reed, Arundo donax.</title>
        <authorList>
            <person name="Barrero R.A."/>
            <person name="Guerrero F.D."/>
            <person name="Moolhuijzen P."/>
            <person name="Goolsby J.A."/>
            <person name="Tidwell J."/>
            <person name="Bellgard S.E."/>
            <person name="Bellgard M.I."/>
        </authorList>
    </citation>
    <scope>NUCLEOTIDE SEQUENCE</scope>
    <source>
        <tissue evidence="2">Shoot tissue taken approximately 20 cm above the soil surface</tissue>
    </source>
</reference>
<accession>A0A0A9B7G9</accession>